<dbReference type="InterPro" id="IPR046373">
    <property type="entry name" value="Acyl-CoA_Oxase/DH_mid-dom_sf"/>
</dbReference>
<dbReference type="AlphaFoldDB" id="A0A401XJK2"/>
<dbReference type="OrthoDB" id="1170793at2"/>
<sequence length="335" mass="37490">MLKYSVFNVKSINTAEINLRSELPERWQNELKQGGWLRIFLPKALKGAQLSLPAGLEVLYKTAKINGSLGWRVNLGAGAGFFAGSMPFETAEQVYGAPDAVVAGSGSATGKASRQPFGWKVSGAWTFCTGALSATAFTVNAKLPKGEVRTFILHPDQISVVKNWPYWALKATETYAIEAKDALVPYEYSFTIGQYNNFPDYSLYDLDFMLFARFCMSASLLGMAAGFLEEYKKAEIKDSEFGVAFAAEKDFELYHSIFKSELWNLASEAKKVEKPSDQKSLNSSLQKLIKRLKPLMEIKSLEMMQTIGLEAMNETLELHQKWKDFLLAGQHFLYK</sequence>
<protein>
    <recommendedName>
        <fullName evidence="3">Acyl-CoA dehydrogenase</fullName>
    </recommendedName>
</protein>
<dbReference type="Gene3D" id="2.40.110.10">
    <property type="entry name" value="Butyryl-CoA Dehydrogenase, subunit A, domain 2"/>
    <property type="match status" value="1"/>
</dbReference>
<name>A0A401XJK2_9FLAO</name>
<dbReference type="InterPro" id="IPR009100">
    <property type="entry name" value="AcylCoA_DH/oxidase_NM_dom_sf"/>
</dbReference>
<evidence type="ECO:0000313" key="2">
    <source>
        <dbReference type="Proteomes" id="UP000286715"/>
    </source>
</evidence>
<accession>A0A401XJK2</accession>
<dbReference type="InterPro" id="IPR037069">
    <property type="entry name" value="AcylCoA_DH/ox_N_sf"/>
</dbReference>
<reference evidence="1 2" key="1">
    <citation type="submission" date="2018-11" db="EMBL/GenBank/DDBJ databases">
        <title>Schleiferia aggregans sp. nov., a moderately thermophilic heterotrophic bacterium isolated from microbial mats at a terrestrial hot spring.</title>
        <authorList>
            <person name="Iino T."/>
            <person name="Ohkuma M."/>
            <person name="Haruta S."/>
        </authorList>
    </citation>
    <scope>NUCLEOTIDE SEQUENCE [LARGE SCALE GENOMIC DNA]</scope>
    <source>
        <strain evidence="1 2">LA</strain>
    </source>
</reference>
<dbReference type="EMBL" id="BHZE01000005">
    <property type="protein sequence ID" value="GCD77217.1"/>
    <property type="molecule type" value="Genomic_DNA"/>
</dbReference>
<keyword evidence="2" id="KW-1185">Reference proteome</keyword>
<dbReference type="SUPFAM" id="SSF56645">
    <property type="entry name" value="Acyl-CoA dehydrogenase NM domain-like"/>
    <property type="match status" value="1"/>
</dbReference>
<dbReference type="GO" id="GO:0016627">
    <property type="term" value="F:oxidoreductase activity, acting on the CH-CH group of donors"/>
    <property type="evidence" value="ECO:0007669"/>
    <property type="project" value="InterPro"/>
</dbReference>
<proteinExistence type="predicted"/>
<dbReference type="Proteomes" id="UP000286715">
    <property type="component" value="Unassembled WGS sequence"/>
</dbReference>
<evidence type="ECO:0000313" key="1">
    <source>
        <dbReference type="EMBL" id="GCD77217.1"/>
    </source>
</evidence>
<evidence type="ECO:0008006" key="3">
    <source>
        <dbReference type="Google" id="ProtNLM"/>
    </source>
</evidence>
<organism evidence="1 2">
    <name type="scientific">Thermaurantimonas aggregans</name>
    <dbReference type="NCBI Taxonomy" id="2173829"/>
    <lineage>
        <taxon>Bacteria</taxon>
        <taxon>Pseudomonadati</taxon>
        <taxon>Bacteroidota</taxon>
        <taxon>Flavobacteriia</taxon>
        <taxon>Flavobacteriales</taxon>
        <taxon>Schleiferiaceae</taxon>
        <taxon>Thermaurantimonas</taxon>
    </lineage>
</organism>
<dbReference type="RefSeq" id="WP_124397278.1">
    <property type="nucleotide sequence ID" value="NZ_BHZE01000005.1"/>
</dbReference>
<dbReference type="GO" id="GO:0050660">
    <property type="term" value="F:flavin adenine dinucleotide binding"/>
    <property type="evidence" value="ECO:0007669"/>
    <property type="project" value="InterPro"/>
</dbReference>
<dbReference type="Gene3D" id="1.10.540.10">
    <property type="entry name" value="Acyl-CoA dehydrogenase/oxidase, N-terminal domain"/>
    <property type="match status" value="1"/>
</dbReference>
<comment type="caution">
    <text evidence="1">The sequence shown here is derived from an EMBL/GenBank/DDBJ whole genome shotgun (WGS) entry which is preliminary data.</text>
</comment>
<gene>
    <name evidence="1" type="ORF">JCM31826_06990</name>
</gene>